<evidence type="ECO:0000256" key="1">
    <source>
        <dbReference type="SAM" id="MobiDB-lite"/>
    </source>
</evidence>
<feature type="region of interest" description="Disordered" evidence="1">
    <location>
        <begin position="313"/>
        <end position="450"/>
    </location>
</feature>
<dbReference type="AlphaFoldDB" id="A0AAD7F2P2"/>
<evidence type="ECO:0000313" key="3">
    <source>
        <dbReference type="Proteomes" id="UP001218218"/>
    </source>
</evidence>
<dbReference type="EMBL" id="JARIHO010000004">
    <property type="protein sequence ID" value="KAJ7363087.1"/>
    <property type="molecule type" value="Genomic_DNA"/>
</dbReference>
<feature type="compositionally biased region" description="Low complexity" evidence="1">
    <location>
        <begin position="319"/>
        <end position="334"/>
    </location>
</feature>
<feature type="compositionally biased region" description="Low complexity" evidence="1">
    <location>
        <begin position="343"/>
        <end position="402"/>
    </location>
</feature>
<feature type="compositionally biased region" description="Low complexity" evidence="1">
    <location>
        <begin position="273"/>
        <end position="284"/>
    </location>
</feature>
<feature type="compositionally biased region" description="Basic and acidic residues" evidence="1">
    <location>
        <begin position="212"/>
        <end position="223"/>
    </location>
</feature>
<feature type="compositionally biased region" description="Basic and acidic residues" evidence="1">
    <location>
        <begin position="182"/>
        <end position="201"/>
    </location>
</feature>
<feature type="compositionally biased region" description="Low complexity" evidence="1">
    <location>
        <begin position="241"/>
        <end position="264"/>
    </location>
</feature>
<feature type="compositionally biased region" description="Polar residues" evidence="1">
    <location>
        <begin position="121"/>
        <end position="131"/>
    </location>
</feature>
<protein>
    <submittedName>
        <fullName evidence="2">Uncharacterized protein</fullName>
    </submittedName>
</protein>
<keyword evidence="3" id="KW-1185">Reference proteome</keyword>
<feature type="compositionally biased region" description="Low complexity" evidence="1">
    <location>
        <begin position="410"/>
        <end position="421"/>
    </location>
</feature>
<sequence length="474" mass="46817">MAGAAAVNLAEEDEFDGEQTQTMHGKPPSPQILYEHVSAASGFPFASSSSSSGQPSSAPAGSASFPSTAGSAAPKRRSFNAPVRGYADDDDAELFPLPSASGSRGGTPRESPRGSPAASASDVNVTLSSAKPLSRGSPKAGALLPAALTGAAKEREAGAVLGGNGDGNGKEKARDPGVGAGENREDSTPPPSPKERERSRSEAVCLALGSMGRREREALERSAKCSRGLLLPPGDERECSDSSSTHSNNSNSNSNSHSNAGSREGSMEGGSGESAVAGAGAGVRTGEKPLPVLPHLATSVLAAGLYSPAIASRGHPREANASNESSSTSGSGSTQGKGSHLRVASAPAGVSLASASASEEAASSTTPAPTATPATPTSASTATPTPTTGRSTRAASTPSAAPVKGNRAKSASTASATAPAPGQLLRRDSSFKRLRSTSTSSAGKSGGRKAFGALVEVLKGVTSMSGTSAGTVAI</sequence>
<feature type="region of interest" description="Disordered" evidence="1">
    <location>
        <begin position="1"/>
        <end position="141"/>
    </location>
</feature>
<proteinExistence type="predicted"/>
<gene>
    <name evidence="2" type="ORF">DFH08DRAFT_329847</name>
</gene>
<organism evidence="2 3">
    <name type="scientific">Mycena albidolilacea</name>
    <dbReference type="NCBI Taxonomy" id="1033008"/>
    <lineage>
        <taxon>Eukaryota</taxon>
        <taxon>Fungi</taxon>
        <taxon>Dikarya</taxon>
        <taxon>Basidiomycota</taxon>
        <taxon>Agaricomycotina</taxon>
        <taxon>Agaricomycetes</taxon>
        <taxon>Agaricomycetidae</taxon>
        <taxon>Agaricales</taxon>
        <taxon>Marasmiineae</taxon>
        <taxon>Mycenaceae</taxon>
        <taxon>Mycena</taxon>
    </lineage>
</organism>
<feature type="region of interest" description="Disordered" evidence="1">
    <location>
        <begin position="155"/>
        <end position="291"/>
    </location>
</feature>
<dbReference type="Proteomes" id="UP001218218">
    <property type="component" value="Unassembled WGS sequence"/>
</dbReference>
<name>A0AAD7F2P2_9AGAR</name>
<accession>A0AAD7F2P2</accession>
<feature type="compositionally biased region" description="Low complexity" evidence="1">
    <location>
        <begin position="38"/>
        <end position="73"/>
    </location>
</feature>
<reference evidence="2" key="1">
    <citation type="submission" date="2023-03" db="EMBL/GenBank/DDBJ databases">
        <title>Massive genome expansion in bonnet fungi (Mycena s.s.) driven by repeated elements and novel gene families across ecological guilds.</title>
        <authorList>
            <consortium name="Lawrence Berkeley National Laboratory"/>
            <person name="Harder C.B."/>
            <person name="Miyauchi S."/>
            <person name="Viragh M."/>
            <person name="Kuo A."/>
            <person name="Thoen E."/>
            <person name="Andreopoulos B."/>
            <person name="Lu D."/>
            <person name="Skrede I."/>
            <person name="Drula E."/>
            <person name="Henrissat B."/>
            <person name="Morin E."/>
            <person name="Kohler A."/>
            <person name="Barry K."/>
            <person name="LaButti K."/>
            <person name="Morin E."/>
            <person name="Salamov A."/>
            <person name="Lipzen A."/>
            <person name="Mereny Z."/>
            <person name="Hegedus B."/>
            <person name="Baldrian P."/>
            <person name="Stursova M."/>
            <person name="Weitz H."/>
            <person name="Taylor A."/>
            <person name="Grigoriev I.V."/>
            <person name="Nagy L.G."/>
            <person name="Martin F."/>
            <person name="Kauserud H."/>
        </authorList>
    </citation>
    <scope>NUCLEOTIDE SEQUENCE</scope>
    <source>
        <strain evidence="2">CBHHK002</strain>
    </source>
</reference>
<comment type="caution">
    <text evidence="2">The sequence shown here is derived from an EMBL/GenBank/DDBJ whole genome shotgun (WGS) entry which is preliminary data.</text>
</comment>
<evidence type="ECO:0000313" key="2">
    <source>
        <dbReference type="EMBL" id="KAJ7363087.1"/>
    </source>
</evidence>